<feature type="signal peptide" evidence="7">
    <location>
        <begin position="1"/>
        <end position="26"/>
    </location>
</feature>
<dbReference type="Pfam" id="PF03734">
    <property type="entry name" value="YkuD"/>
    <property type="match status" value="1"/>
</dbReference>
<feature type="domain" description="L,D-transpeptidase scaffold" evidence="9">
    <location>
        <begin position="76"/>
        <end position="220"/>
    </location>
</feature>
<evidence type="ECO:0000256" key="7">
    <source>
        <dbReference type="SAM" id="SignalP"/>
    </source>
</evidence>
<gene>
    <name evidence="10" type="ORF">DPV69_06435</name>
</gene>
<evidence type="ECO:0000256" key="1">
    <source>
        <dbReference type="ARBA" id="ARBA00004752"/>
    </source>
</evidence>
<dbReference type="UniPathway" id="UPA00219"/>
<dbReference type="Proteomes" id="UP000284120">
    <property type="component" value="Unassembled WGS sequence"/>
</dbReference>
<name>A0A3S3QIF9_9SPHI</name>
<evidence type="ECO:0000313" key="11">
    <source>
        <dbReference type="Proteomes" id="UP000284120"/>
    </source>
</evidence>
<keyword evidence="4" id="KW-0133">Cell shape</keyword>
<keyword evidence="3" id="KW-0808">Transferase</keyword>
<evidence type="ECO:0000256" key="6">
    <source>
        <dbReference type="ARBA" id="ARBA00023316"/>
    </source>
</evidence>
<dbReference type="GO" id="GO:0008360">
    <property type="term" value="P:regulation of cell shape"/>
    <property type="evidence" value="ECO:0007669"/>
    <property type="project" value="UniProtKB-KW"/>
</dbReference>
<comment type="similarity">
    <text evidence="2">Belongs to the YkuD family.</text>
</comment>
<keyword evidence="5" id="KW-0573">Peptidoglycan synthesis</keyword>
<keyword evidence="7" id="KW-0732">Signal</keyword>
<evidence type="ECO:0000259" key="9">
    <source>
        <dbReference type="Pfam" id="PF20142"/>
    </source>
</evidence>
<dbReference type="InterPro" id="IPR038063">
    <property type="entry name" value="Transpep_catalytic_dom"/>
</dbReference>
<dbReference type="GO" id="GO:0071555">
    <property type="term" value="P:cell wall organization"/>
    <property type="evidence" value="ECO:0007669"/>
    <property type="project" value="UniProtKB-KW"/>
</dbReference>
<dbReference type="SUPFAM" id="SSF141523">
    <property type="entry name" value="L,D-transpeptidase catalytic domain-like"/>
    <property type="match status" value="1"/>
</dbReference>
<protein>
    <submittedName>
        <fullName evidence="10">L,D-transpeptidase</fullName>
    </submittedName>
</protein>
<accession>A0A3S3QIF9</accession>
<dbReference type="GO" id="GO:0004180">
    <property type="term" value="F:carboxypeptidase activity"/>
    <property type="evidence" value="ECO:0007669"/>
    <property type="project" value="UniProtKB-ARBA"/>
</dbReference>
<feature type="domain" description="L,D-TPase catalytic" evidence="8">
    <location>
        <begin position="256"/>
        <end position="442"/>
    </location>
</feature>
<evidence type="ECO:0000259" key="8">
    <source>
        <dbReference type="Pfam" id="PF03734"/>
    </source>
</evidence>
<keyword evidence="11" id="KW-1185">Reference proteome</keyword>
<organism evidence="10 11">
    <name type="scientific">Pedobacter chitinilyticus</name>
    <dbReference type="NCBI Taxonomy" id="2233776"/>
    <lineage>
        <taxon>Bacteria</taxon>
        <taxon>Pseudomonadati</taxon>
        <taxon>Bacteroidota</taxon>
        <taxon>Sphingobacteriia</taxon>
        <taxon>Sphingobacteriales</taxon>
        <taxon>Sphingobacteriaceae</taxon>
        <taxon>Pedobacter</taxon>
    </lineage>
</organism>
<dbReference type="Gene3D" id="2.40.440.10">
    <property type="entry name" value="L,D-transpeptidase catalytic domain-like"/>
    <property type="match status" value="1"/>
</dbReference>
<dbReference type="PANTHER" id="PTHR41533">
    <property type="entry name" value="L,D-TRANSPEPTIDASE HI_1667-RELATED"/>
    <property type="match status" value="1"/>
</dbReference>
<evidence type="ECO:0000313" key="10">
    <source>
        <dbReference type="EMBL" id="RWU10961.1"/>
    </source>
</evidence>
<dbReference type="GO" id="GO:0016740">
    <property type="term" value="F:transferase activity"/>
    <property type="evidence" value="ECO:0007669"/>
    <property type="project" value="UniProtKB-KW"/>
</dbReference>
<dbReference type="InterPro" id="IPR052905">
    <property type="entry name" value="LD-transpeptidase_YkuD-like"/>
</dbReference>
<dbReference type="PANTHER" id="PTHR41533:SF2">
    <property type="entry name" value="BLR7131 PROTEIN"/>
    <property type="match status" value="1"/>
</dbReference>
<dbReference type="GO" id="GO:0009252">
    <property type="term" value="P:peptidoglycan biosynthetic process"/>
    <property type="evidence" value="ECO:0007669"/>
    <property type="project" value="UniProtKB-UniPathway"/>
</dbReference>
<evidence type="ECO:0000256" key="3">
    <source>
        <dbReference type="ARBA" id="ARBA00022679"/>
    </source>
</evidence>
<sequence>MLTNPFLSLKKTLLLSLFCCVLSACSWFKEKPEIAVVLTEHFNNKLYNKFDTAVYKPIFKAKLEEQRKVFLNPKVISAFYEKNEYLPQLVTRFYVNGQLDSLKNYLSNSRLDGFNPEIFNYTAYEKELQVLNRNQFKTIEEVYELVANLELNAAYALNKYTNFMGYGSINPRNFFNRFYIQIQRPDSLKMDSVLNTDDLVSKLKKAQPSTDAYLALKRALAHYRDSLGTDETPQIKAIKMNMERMRWRLPLQTEELVVVNIPDFTLTWFRKADTLAHMNVCVGGKREATYAEKMKVFLKSGKLDDKPKNHETPQLFSVFNAIQVNPIWNIPVSIAKSEIYWMARKDPFYLSNNNIKVYYKDKLVADPDTIDWNKYPREKLPFKFKQGSGEGNALGKFKFVFDNSSSIYLHDTNNKYGFKLANRAISHGCVRIEQPLKFAELMVKDKYQYDKLRMDVDLPPVDTTKNEIFKKKLAKKADTLNVFQLKPTWYSPRKSIGVFIAYYTAWADGKGNVQFRPDVYEYDPILWEALKRYM</sequence>
<dbReference type="AlphaFoldDB" id="A0A3S3QIF9"/>
<proteinExistence type="inferred from homology"/>
<feature type="chain" id="PRO_5018684784" evidence="7">
    <location>
        <begin position="27"/>
        <end position="534"/>
    </location>
</feature>
<dbReference type="InterPro" id="IPR005490">
    <property type="entry name" value="LD_TPept_cat_dom"/>
</dbReference>
<evidence type="ECO:0000256" key="5">
    <source>
        <dbReference type="ARBA" id="ARBA00022984"/>
    </source>
</evidence>
<dbReference type="InterPro" id="IPR045380">
    <property type="entry name" value="LD_TPept_scaffold_dom"/>
</dbReference>
<evidence type="ECO:0000256" key="2">
    <source>
        <dbReference type="ARBA" id="ARBA00005992"/>
    </source>
</evidence>
<evidence type="ECO:0000256" key="4">
    <source>
        <dbReference type="ARBA" id="ARBA00022960"/>
    </source>
</evidence>
<comment type="caution">
    <text evidence="10">The sequence shown here is derived from an EMBL/GenBank/DDBJ whole genome shotgun (WGS) entry which is preliminary data.</text>
</comment>
<dbReference type="Pfam" id="PF20142">
    <property type="entry name" value="Scaffold"/>
    <property type="match status" value="1"/>
</dbReference>
<keyword evidence="6" id="KW-0961">Cell wall biogenesis/degradation</keyword>
<dbReference type="OrthoDB" id="9778545at2"/>
<dbReference type="CDD" id="cd16913">
    <property type="entry name" value="YkuD_like"/>
    <property type="match status" value="1"/>
</dbReference>
<dbReference type="EMBL" id="SAYW01000001">
    <property type="protein sequence ID" value="RWU10961.1"/>
    <property type="molecule type" value="Genomic_DNA"/>
</dbReference>
<comment type="pathway">
    <text evidence="1">Cell wall biogenesis; peptidoglycan biosynthesis.</text>
</comment>
<reference evidence="10 11" key="1">
    <citation type="submission" date="2018-06" db="EMBL/GenBank/DDBJ databases">
        <title>Pedobacter endophyticus sp. nov., an endophytic bacterium isolated from a leaf of Triticum aestivum.</title>
        <authorList>
            <person name="Zhang L."/>
        </authorList>
    </citation>
    <scope>NUCLEOTIDE SEQUENCE [LARGE SCALE GENOMIC DNA]</scope>
    <source>
        <strain evidence="10 11">CM134L-2</strain>
    </source>
</reference>